<dbReference type="GO" id="GO:0005783">
    <property type="term" value="C:endoplasmic reticulum"/>
    <property type="evidence" value="ECO:0007669"/>
    <property type="project" value="UniProtKB-SubCell"/>
</dbReference>
<dbReference type="Gene3D" id="3.40.50.1820">
    <property type="entry name" value="alpha/beta hydrolase"/>
    <property type="match status" value="1"/>
</dbReference>
<gene>
    <name evidence="9" type="ORF">K432DRAFT_302274</name>
</gene>
<comment type="similarity">
    <text evidence="4">Belongs to the putative lipase ROG1 family.</text>
</comment>
<dbReference type="InterPro" id="IPR007751">
    <property type="entry name" value="DUF676_lipase-like"/>
</dbReference>
<dbReference type="GO" id="GO:0016020">
    <property type="term" value="C:membrane"/>
    <property type="evidence" value="ECO:0007669"/>
    <property type="project" value="UniProtKB-SubCell"/>
</dbReference>
<keyword evidence="10" id="KW-1185">Reference proteome</keyword>
<dbReference type="EMBL" id="KV745068">
    <property type="protein sequence ID" value="OCK78307.1"/>
    <property type="molecule type" value="Genomic_DNA"/>
</dbReference>
<name>A0A8E2E6J9_9PEZI</name>
<keyword evidence="7" id="KW-0472">Membrane</keyword>
<proteinExistence type="inferred from homology"/>
<evidence type="ECO:0000313" key="10">
    <source>
        <dbReference type="Proteomes" id="UP000250266"/>
    </source>
</evidence>
<keyword evidence="5" id="KW-0256">Endoplasmic reticulum</keyword>
<organism evidence="9 10">
    <name type="scientific">Lepidopterella palustris CBS 459.81</name>
    <dbReference type="NCBI Taxonomy" id="1314670"/>
    <lineage>
        <taxon>Eukaryota</taxon>
        <taxon>Fungi</taxon>
        <taxon>Dikarya</taxon>
        <taxon>Ascomycota</taxon>
        <taxon>Pezizomycotina</taxon>
        <taxon>Dothideomycetes</taxon>
        <taxon>Pleosporomycetidae</taxon>
        <taxon>Mytilinidiales</taxon>
        <taxon>Argynnaceae</taxon>
        <taxon>Lepidopterella</taxon>
    </lineage>
</organism>
<accession>A0A8E2E6J9</accession>
<feature type="non-terminal residue" evidence="9">
    <location>
        <position position="1"/>
    </location>
</feature>
<dbReference type="PANTHER" id="PTHR48182:SF2">
    <property type="entry name" value="PROTEIN SERAC1"/>
    <property type="match status" value="1"/>
</dbReference>
<dbReference type="PANTHER" id="PTHR48182">
    <property type="entry name" value="PROTEIN SERAC1"/>
    <property type="match status" value="1"/>
</dbReference>
<dbReference type="GO" id="GO:0005739">
    <property type="term" value="C:mitochondrion"/>
    <property type="evidence" value="ECO:0007669"/>
    <property type="project" value="UniProtKB-SubCell"/>
</dbReference>
<sequence length="116" mass="13101">SIVAIHGLNGHPETTWTASNGAHWIRTFLSADLPNARILTWGYDADMHNKDRVSSLTLSDHARNLITNLYEKRETTKTSERPIIFIAHSLGGIIVKSVGNNLTTVMHVYFANWHRH</sequence>
<reference evidence="9 10" key="1">
    <citation type="journal article" date="2016" name="Nat. Commun.">
        <title>Ectomycorrhizal ecology is imprinted in the genome of the dominant symbiotic fungus Cenococcum geophilum.</title>
        <authorList>
            <consortium name="DOE Joint Genome Institute"/>
            <person name="Peter M."/>
            <person name="Kohler A."/>
            <person name="Ohm R.A."/>
            <person name="Kuo A."/>
            <person name="Krutzmann J."/>
            <person name="Morin E."/>
            <person name="Arend M."/>
            <person name="Barry K.W."/>
            <person name="Binder M."/>
            <person name="Choi C."/>
            <person name="Clum A."/>
            <person name="Copeland A."/>
            <person name="Grisel N."/>
            <person name="Haridas S."/>
            <person name="Kipfer T."/>
            <person name="LaButti K."/>
            <person name="Lindquist E."/>
            <person name="Lipzen A."/>
            <person name="Maire R."/>
            <person name="Meier B."/>
            <person name="Mihaltcheva S."/>
            <person name="Molinier V."/>
            <person name="Murat C."/>
            <person name="Poggeler S."/>
            <person name="Quandt C.A."/>
            <person name="Sperisen C."/>
            <person name="Tritt A."/>
            <person name="Tisserant E."/>
            <person name="Crous P.W."/>
            <person name="Henrissat B."/>
            <person name="Nehls U."/>
            <person name="Egli S."/>
            <person name="Spatafora J.W."/>
            <person name="Grigoriev I.V."/>
            <person name="Martin F.M."/>
        </authorList>
    </citation>
    <scope>NUCLEOTIDE SEQUENCE [LARGE SCALE GENOMIC DNA]</scope>
    <source>
        <strain evidence="9 10">CBS 459.81</strain>
    </source>
</reference>
<evidence type="ECO:0000256" key="4">
    <source>
        <dbReference type="ARBA" id="ARBA00007920"/>
    </source>
</evidence>
<dbReference type="InterPro" id="IPR052374">
    <property type="entry name" value="SERAC1"/>
</dbReference>
<evidence type="ECO:0000259" key="8">
    <source>
        <dbReference type="Pfam" id="PF05057"/>
    </source>
</evidence>
<feature type="domain" description="DUF676" evidence="8">
    <location>
        <begin position="2"/>
        <end position="98"/>
    </location>
</feature>
<evidence type="ECO:0000256" key="3">
    <source>
        <dbReference type="ARBA" id="ARBA00004370"/>
    </source>
</evidence>
<evidence type="ECO:0000256" key="7">
    <source>
        <dbReference type="ARBA" id="ARBA00023136"/>
    </source>
</evidence>
<dbReference type="Pfam" id="PF05057">
    <property type="entry name" value="DUF676"/>
    <property type="match status" value="1"/>
</dbReference>
<keyword evidence="6" id="KW-0496">Mitochondrion</keyword>
<dbReference type="Proteomes" id="UP000250266">
    <property type="component" value="Unassembled WGS sequence"/>
</dbReference>
<dbReference type="OrthoDB" id="5086500at2759"/>
<dbReference type="AlphaFoldDB" id="A0A8E2E6J9"/>
<evidence type="ECO:0000256" key="5">
    <source>
        <dbReference type="ARBA" id="ARBA00022824"/>
    </source>
</evidence>
<evidence type="ECO:0000256" key="1">
    <source>
        <dbReference type="ARBA" id="ARBA00004173"/>
    </source>
</evidence>
<protein>
    <recommendedName>
        <fullName evidence="8">DUF676 domain-containing protein</fullName>
    </recommendedName>
</protein>
<evidence type="ECO:0000256" key="6">
    <source>
        <dbReference type="ARBA" id="ARBA00023128"/>
    </source>
</evidence>
<evidence type="ECO:0000313" key="9">
    <source>
        <dbReference type="EMBL" id="OCK78307.1"/>
    </source>
</evidence>
<comment type="subcellular location">
    <subcellularLocation>
        <location evidence="2">Endoplasmic reticulum</location>
    </subcellularLocation>
    <subcellularLocation>
        <location evidence="3">Membrane</location>
    </subcellularLocation>
    <subcellularLocation>
        <location evidence="1">Mitochondrion</location>
    </subcellularLocation>
</comment>
<dbReference type="InterPro" id="IPR029058">
    <property type="entry name" value="AB_hydrolase_fold"/>
</dbReference>
<dbReference type="SUPFAM" id="SSF53474">
    <property type="entry name" value="alpha/beta-Hydrolases"/>
    <property type="match status" value="1"/>
</dbReference>
<evidence type="ECO:0000256" key="2">
    <source>
        <dbReference type="ARBA" id="ARBA00004240"/>
    </source>
</evidence>